<name>A0A151MR60_ALLMI</name>
<dbReference type="AlphaFoldDB" id="A0A151MR60"/>
<dbReference type="EMBL" id="AKHW03005442">
    <property type="protein sequence ID" value="KYO27024.1"/>
    <property type="molecule type" value="Genomic_DNA"/>
</dbReference>
<keyword evidence="2" id="KW-1185">Reference proteome</keyword>
<reference evidence="1 2" key="1">
    <citation type="journal article" date="2012" name="Genome Biol.">
        <title>Sequencing three crocodilian genomes to illuminate the evolution of archosaurs and amniotes.</title>
        <authorList>
            <person name="St John J.A."/>
            <person name="Braun E.L."/>
            <person name="Isberg S.R."/>
            <person name="Miles L.G."/>
            <person name="Chong A.Y."/>
            <person name="Gongora J."/>
            <person name="Dalzell P."/>
            <person name="Moran C."/>
            <person name="Bed'hom B."/>
            <person name="Abzhanov A."/>
            <person name="Burgess S.C."/>
            <person name="Cooksey A.M."/>
            <person name="Castoe T.A."/>
            <person name="Crawford N.G."/>
            <person name="Densmore L.D."/>
            <person name="Drew J.C."/>
            <person name="Edwards S.V."/>
            <person name="Faircloth B.C."/>
            <person name="Fujita M.K."/>
            <person name="Greenwold M.J."/>
            <person name="Hoffmann F.G."/>
            <person name="Howard J.M."/>
            <person name="Iguchi T."/>
            <person name="Janes D.E."/>
            <person name="Khan S.Y."/>
            <person name="Kohno S."/>
            <person name="de Koning A.J."/>
            <person name="Lance S.L."/>
            <person name="McCarthy F.M."/>
            <person name="McCormack J.E."/>
            <person name="Merchant M.E."/>
            <person name="Peterson D.G."/>
            <person name="Pollock D.D."/>
            <person name="Pourmand N."/>
            <person name="Raney B.J."/>
            <person name="Roessler K.A."/>
            <person name="Sanford J.R."/>
            <person name="Sawyer R.H."/>
            <person name="Schmidt C.J."/>
            <person name="Triplett E.W."/>
            <person name="Tuberville T.D."/>
            <person name="Venegas-Anaya M."/>
            <person name="Howard J.T."/>
            <person name="Jarvis E.D."/>
            <person name="Guillette L.J.Jr."/>
            <person name="Glenn T.C."/>
            <person name="Green R.E."/>
            <person name="Ray D.A."/>
        </authorList>
    </citation>
    <scope>NUCLEOTIDE SEQUENCE [LARGE SCALE GENOMIC DNA]</scope>
    <source>
        <strain evidence="1">KSC_2009_1</strain>
    </source>
</reference>
<gene>
    <name evidence="1" type="ORF">Y1Q_0018192</name>
</gene>
<sequence>MCRTYSKSWRETDRLFVTCLLPGGPAEGRGCTLTRRPLGVKAYIDKEPSSAIHRQNNWPTKIHPHQAKERELKNEMVQVLQLFGEVHQREGSKLGDGEGKPEQQKTIAIAASTPMLPDDAIPCLVVRANLGTEVAKKDEAVKLWYSSDHAVEVIVELVLDFVGVDCDSANSGDSDSIR</sequence>
<organism evidence="1 2">
    <name type="scientific">Alligator mississippiensis</name>
    <name type="common">American alligator</name>
    <dbReference type="NCBI Taxonomy" id="8496"/>
    <lineage>
        <taxon>Eukaryota</taxon>
        <taxon>Metazoa</taxon>
        <taxon>Chordata</taxon>
        <taxon>Craniata</taxon>
        <taxon>Vertebrata</taxon>
        <taxon>Euteleostomi</taxon>
        <taxon>Archelosauria</taxon>
        <taxon>Archosauria</taxon>
        <taxon>Crocodylia</taxon>
        <taxon>Alligatoridae</taxon>
        <taxon>Alligatorinae</taxon>
        <taxon>Alligator</taxon>
    </lineage>
</organism>
<comment type="caution">
    <text evidence="1">The sequence shown here is derived from an EMBL/GenBank/DDBJ whole genome shotgun (WGS) entry which is preliminary data.</text>
</comment>
<protein>
    <submittedName>
        <fullName evidence="1">Uncharacterized protein</fullName>
    </submittedName>
</protein>
<accession>A0A151MR60</accession>
<evidence type="ECO:0000313" key="2">
    <source>
        <dbReference type="Proteomes" id="UP000050525"/>
    </source>
</evidence>
<proteinExistence type="predicted"/>
<dbReference type="Proteomes" id="UP000050525">
    <property type="component" value="Unassembled WGS sequence"/>
</dbReference>
<evidence type="ECO:0000313" key="1">
    <source>
        <dbReference type="EMBL" id="KYO27024.1"/>
    </source>
</evidence>